<evidence type="ECO:0000313" key="3">
    <source>
        <dbReference type="Proteomes" id="UP000193642"/>
    </source>
</evidence>
<sequence>MCRPVRFIWEPSPNSCKHEHLQEFLDALPYADIVSPNHEELAALYGMETNIVDLHALQERSIPLVSKTNNGAFVIRAGARGCIVLRQGETKGVMVPAYWSAEKSG</sequence>
<proteinExistence type="predicted"/>
<gene>
    <name evidence="2" type="ORF">BCR33DRAFT_746025</name>
</gene>
<reference evidence="2 3" key="1">
    <citation type="submission" date="2016-07" db="EMBL/GenBank/DDBJ databases">
        <title>Pervasive Adenine N6-methylation of Active Genes in Fungi.</title>
        <authorList>
            <consortium name="DOE Joint Genome Institute"/>
            <person name="Mondo S.J."/>
            <person name="Dannebaum R.O."/>
            <person name="Kuo R.C."/>
            <person name="Labutti K."/>
            <person name="Haridas S."/>
            <person name="Kuo A."/>
            <person name="Salamov A."/>
            <person name="Ahrendt S.R."/>
            <person name="Lipzen A."/>
            <person name="Sullivan W."/>
            <person name="Andreopoulos W.B."/>
            <person name="Clum A."/>
            <person name="Lindquist E."/>
            <person name="Daum C."/>
            <person name="Ramamoorthy G.K."/>
            <person name="Gryganskyi A."/>
            <person name="Culley D."/>
            <person name="Magnuson J.K."/>
            <person name="James T.Y."/>
            <person name="O'Malley M.A."/>
            <person name="Stajich J.E."/>
            <person name="Spatafora J.W."/>
            <person name="Visel A."/>
            <person name="Grigoriev I.V."/>
        </authorList>
    </citation>
    <scope>NUCLEOTIDE SEQUENCE [LARGE SCALE GENOMIC DNA]</scope>
    <source>
        <strain evidence="2 3">JEL800</strain>
    </source>
</reference>
<organism evidence="2 3">
    <name type="scientific">Rhizoclosmatium globosum</name>
    <dbReference type="NCBI Taxonomy" id="329046"/>
    <lineage>
        <taxon>Eukaryota</taxon>
        <taxon>Fungi</taxon>
        <taxon>Fungi incertae sedis</taxon>
        <taxon>Chytridiomycota</taxon>
        <taxon>Chytridiomycota incertae sedis</taxon>
        <taxon>Chytridiomycetes</taxon>
        <taxon>Chytridiales</taxon>
        <taxon>Chytriomycetaceae</taxon>
        <taxon>Rhizoclosmatium</taxon>
    </lineage>
</organism>
<accession>A0A1Y2AYE0</accession>
<dbReference type="Proteomes" id="UP000193642">
    <property type="component" value="Unassembled WGS sequence"/>
</dbReference>
<dbReference type="PANTHER" id="PTHR47098:SF2">
    <property type="entry name" value="PROTEIN MAK32"/>
    <property type="match status" value="1"/>
</dbReference>
<dbReference type="SUPFAM" id="SSF53613">
    <property type="entry name" value="Ribokinase-like"/>
    <property type="match status" value="1"/>
</dbReference>
<evidence type="ECO:0000313" key="2">
    <source>
        <dbReference type="EMBL" id="ORY27599.1"/>
    </source>
</evidence>
<comment type="caution">
    <text evidence="2">The sequence shown here is derived from an EMBL/GenBank/DDBJ whole genome shotgun (WGS) entry which is preliminary data.</text>
</comment>
<dbReference type="Gene3D" id="3.40.1190.20">
    <property type="match status" value="1"/>
</dbReference>
<dbReference type="Pfam" id="PF00294">
    <property type="entry name" value="PfkB"/>
    <property type="match status" value="1"/>
</dbReference>
<dbReference type="STRING" id="329046.A0A1Y2AYE0"/>
<dbReference type="PANTHER" id="PTHR47098">
    <property type="entry name" value="PROTEIN MAK32"/>
    <property type="match status" value="1"/>
</dbReference>
<dbReference type="InterPro" id="IPR011611">
    <property type="entry name" value="PfkB_dom"/>
</dbReference>
<keyword evidence="3" id="KW-1185">Reference proteome</keyword>
<dbReference type="EMBL" id="MCGO01000101">
    <property type="protein sequence ID" value="ORY27599.1"/>
    <property type="molecule type" value="Genomic_DNA"/>
</dbReference>
<dbReference type="InterPro" id="IPR029056">
    <property type="entry name" value="Ribokinase-like"/>
</dbReference>
<evidence type="ECO:0000259" key="1">
    <source>
        <dbReference type="Pfam" id="PF00294"/>
    </source>
</evidence>
<protein>
    <recommendedName>
        <fullName evidence="1">Carbohydrate kinase PfkB domain-containing protein</fullName>
    </recommendedName>
</protein>
<name>A0A1Y2AYE0_9FUNG</name>
<dbReference type="AlphaFoldDB" id="A0A1Y2AYE0"/>
<dbReference type="OrthoDB" id="497927at2759"/>
<feature type="domain" description="Carbohydrate kinase PfkB" evidence="1">
    <location>
        <begin position="20"/>
        <end position="92"/>
    </location>
</feature>